<dbReference type="EMBL" id="CM046398">
    <property type="protein sequence ID" value="KAI8533313.1"/>
    <property type="molecule type" value="Genomic_DNA"/>
</dbReference>
<sequence>MARQAWSEEEEDTLLTNRTSLVDLRVWRTDNGGFHPSYLGVLKHEMQVLFPQACINEIHIEGRIKKWKSDYHKLDAMLRRPEFGWNRNENKLLVENEVWNAFVQESTLKFVFNFV</sequence>
<keyword evidence="2" id="KW-1185">Reference proteome</keyword>
<organism evidence="1 2">
    <name type="scientific">Rhododendron molle</name>
    <name type="common">Chinese azalea</name>
    <name type="synonym">Azalea mollis</name>
    <dbReference type="NCBI Taxonomy" id="49168"/>
    <lineage>
        <taxon>Eukaryota</taxon>
        <taxon>Viridiplantae</taxon>
        <taxon>Streptophyta</taxon>
        <taxon>Embryophyta</taxon>
        <taxon>Tracheophyta</taxon>
        <taxon>Spermatophyta</taxon>
        <taxon>Magnoliopsida</taxon>
        <taxon>eudicotyledons</taxon>
        <taxon>Gunneridae</taxon>
        <taxon>Pentapetalae</taxon>
        <taxon>asterids</taxon>
        <taxon>Ericales</taxon>
        <taxon>Ericaceae</taxon>
        <taxon>Ericoideae</taxon>
        <taxon>Rhodoreae</taxon>
        <taxon>Rhododendron</taxon>
    </lineage>
</organism>
<proteinExistence type="predicted"/>
<name>A0ACC0LWY6_RHOML</name>
<protein>
    <submittedName>
        <fullName evidence="1">Uncharacterized protein</fullName>
    </submittedName>
</protein>
<dbReference type="Proteomes" id="UP001062846">
    <property type="component" value="Chromosome 11"/>
</dbReference>
<accession>A0ACC0LWY6</accession>
<reference evidence="1" key="1">
    <citation type="submission" date="2022-02" db="EMBL/GenBank/DDBJ databases">
        <title>Plant Genome Project.</title>
        <authorList>
            <person name="Zhang R.-G."/>
        </authorList>
    </citation>
    <scope>NUCLEOTIDE SEQUENCE</scope>
    <source>
        <strain evidence="1">AT1</strain>
    </source>
</reference>
<gene>
    <name evidence="1" type="ORF">RHMOL_Rhmol11G0287400</name>
</gene>
<evidence type="ECO:0000313" key="1">
    <source>
        <dbReference type="EMBL" id="KAI8533313.1"/>
    </source>
</evidence>
<evidence type="ECO:0000313" key="2">
    <source>
        <dbReference type="Proteomes" id="UP001062846"/>
    </source>
</evidence>
<comment type="caution">
    <text evidence="1">The sequence shown here is derived from an EMBL/GenBank/DDBJ whole genome shotgun (WGS) entry which is preliminary data.</text>
</comment>